<comment type="caution">
    <text evidence="1">The sequence shown here is derived from an EMBL/GenBank/DDBJ whole genome shotgun (WGS) entry which is preliminary data.</text>
</comment>
<accession>A0ABT4Q9T5</accession>
<evidence type="ECO:0000313" key="2">
    <source>
        <dbReference type="Proteomes" id="UP001527882"/>
    </source>
</evidence>
<dbReference type="Proteomes" id="UP001527882">
    <property type="component" value="Unassembled WGS sequence"/>
</dbReference>
<protein>
    <submittedName>
        <fullName evidence="1">Uncharacterized protein</fullName>
    </submittedName>
</protein>
<reference evidence="1 2" key="1">
    <citation type="submission" date="2022-12" db="EMBL/GenBank/DDBJ databases">
        <title>Draft genome sequence of Paenibacillus sp. dW9.</title>
        <authorList>
            <person name="Choi E.-W."/>
            <person name="Kim D.-U."/>
        </authorList>
    </citation>
    <scope>NUCLEOTIDE SEQUENCE [LARGE SCALE GENOMIC DNA]</scope>
    <source>
        <strain evidence="2">dW9</strain>
    </source>
</reference>
<sequence>MVKGFIQTLPNTEALRLDAVRLLSGTRGLPGKFRIEAKDGLVVRIRSSPQQNAAAAGLSFTCREIGLLTRKSPAAGIQHRGPAVRIRWLDGGRSSFFDKIKKGFLRGRAEFMNMGILPLT</sequence>
<proteinExistence type="predicted"/>
<gene>
    <name evidence="1" type="ORF">O9H85_14585</name>
</gene>
<name>A0ABT4Q9T5_9BACL</name>
<dbReference type="RefSeq" id="WP_269882167.1">
    <property type="nucleotide sequence ID" value="NZ_JAQAGZ010000009.1"/>
</dbReference>
<dbReference type="EMBL" id="JAQAGZ010000009">
    <property type="protein sequence ID" value="MCZ8513641.1"/>
    <property type="molecule type" value="Genomic_DNA"/>
</dbReference>
<evidence type="ECO:0000313" key="1">
    <source>
        <dbReference type="EMBL" id="MCZ8513641.1"/>
    </source>
</evidence>
<organism evidence="1 2">
    <name type="scientific">Paenibacillus gyeongsangnamensis</name>
    <dbReference type="NCBI Taxonomy" id="3388067"/>
    <lineage>
        <taxon>Bacteria</taxon>
        <taxon>Bacillati</taxon>
        <taxon>Bacillota</taxon>
        <taxon>Bacilli</taxon>
        <taxon>Bacillales</taxon>
        <taxon>Paenibacillaceae</taxon>
        <taxon>Paenibacillus</taxon>
    </lineage>
</organism>
<keyword evidence="2" id="KW-1185">Reference proteome</keyword>